<gene>
    <name evidence="7" type="primary">sbcD</name>
    <name evidence="10" type="ORF">PXC00_12445</name>
</gene>
<reference evidence="10" key="1">
    <citation type="submission" date="2023-09" db="EMBL/GenBank/DDBJ databases">
        <authorList>
            <person name="Zeng C."/>
        </authorList>
    </citation>
    <scope>NUCLEOTIDE SEQUENCE</scope>
    <source>
        <strain evidence="10">ZCY20-5</strain>
    </source>
</reference>
<dbReference type="RefSeq" id="WP_275844794.1">
    <property type="nucleotide sequence ID" value="NZ_CP135996.1"/>
</dbReference>
<reference evidence="10" key="2">
    <citation type="submission" date="2024-06" db="EMBL/GenBank/DDBJ databases">
        <title>Caproicibacterium argilliputei sp. nov, a novel caproic acid producing anaerobic bacterium isolated from pit mud.</title>
        <authorList>
            <person name="Xia S."/>
        </authorList>
    </citation>
    <scope>NUCLEOTIDE SEQUENCE</scope>
    <source>
        <strain evidence="10">ZCY20-5</strain>
    </source>
</reference>
<accession>A0AA97D9L6</accession>
<keyword evidence="5 7" id="KW-0378">Hydrolase</keyword>
<dbReference type="InterPro" id="IPR041796">
    <property type="entry name" value="Mre11_N"/>
</dbReference>
<dbReference type="EMBL" id="CP135996">
    <property type="protein sequence ID" value="WOC31987.1"/>
    <property type="molecule type" value="Genomic_DNA"/>
</dbReference>
<keyword evidence="7" id="KW-0235">DNA replication</keyword>
<dbReference type="InterPro" id="IPR026843">
    <property type="entry name" value="SbcD_C"/>
</dbReference>
<keyword evidence="7" id="KW-0255">Endonuclease</keyword>
<keyword evidence="4 7" id="KW-0540">Nuclease</keyword>
<evidence type="ECO:0000256" key="5">
    <source>
        <dbReference type="ARBA" id="ARBA00022801"/>
    </source>
</evidence>
<dbReference type="SUPFAM" id="SSF56300">
    <property type="entry name" value="Metallo-dependent phosphatases"/>
    <property type="match status" value="1"/>
</dbReference>
<dbReference type="InterPro" id="IPR050535">
    <property type="entry name" value="DNA_Repair-Maintenance_Comp"/>
</dbReference>
<dbReference type="PANTHER" id="PTHR30337:SF0">
    <property type="entry name" value="NUCLEASE SBCCD SUBUNIT D"/>
    <property type="match status" value="1"/>
</dbReference>
<evidence type="ECO:0000256" key="2">
    <source>
        <dbReference type="ARBA" id="ARBA00011322"/>
    </source>
</evidence>
<dbReference type="GO" id="GO:0006310">
    <property type="term" value="P:DNA recombination"/>
    <property type="evidence" value="ECO:0007669"/>
    <property type="project" value="UniProtKB-KW"/>
</dbReference>
<dbReference type="KEGG" id="carl:PXC00_12445"/>
<evidence type="ECO:0000256" key="1">
    <source>
        <dbReference type="ARBA" id="ARBA00010555"/>
    </source>
</evidence>
<dbReference type="CDD" id="cd00840">
    <property type="entry name" value="MPP_Mre11_N"/>
    <property type="match status" value="1"/>
</dbReference>
<feature type="domain" description="Calcineurin-like phosphoesterase" evidence="8">
    <location>
        <begin position="2"/>
        <end position="129"/>
    </location>
</feature>
<dbReference type="Pfam" id="PF00149">
    <property type="entry name" value="Metallophos"/>
    <property type="match status" value="1"/>
</dbReference>
<dbReference type="AlphaFoldDB" id="A0AA97D9L6"/>
<dbReference type="InterPro" id="IPR004843">
    <property type="entry name" value="Calcineurin-like_PHP"/>
</dbReference>
<keyword evidence="11" id="KW-1185">Reference proteome</keyword>
<dbReference type="InterPro" id="IPR004593">
    <property type="entry name" value="SbcD"/>
</dbReference>
<feature type="domain" description="Nuclease SbcCD subunit D C-terminal" evidence="9">
    <location>
        <begin position="265"/>
        <end position="356"/>
    </location>
</feature>
<comment type="similarity">
    <text evidence="1 7">Belongs to the SbcD family.</text>
</comment>
<dbReference type="GO" id="GO:0004519">
    <property type="term" value="F:endonuclease activity"/>
    <property type="evidence" value="ECO:0007669"/>
    <property type="project" value="UniProtKB-KW"/>
</dbReference>
<dbReference type="InterPro" id="IPR029052">
    <property type="entry name" value="Metallo-depent_PP-like"/>
</dbReference>
<evidence type="ECO:0000256" key="3">
    <source>
        <dbReference type="ARBA" id="ARBA00013365"/>
    </source>
</evidence>
<dbReference type="PANTHER" id="PTHR30337">
    <property type="entry name" value="COMPONENT OF ATP-DEPENDENT DSDNA EXONUCLEASE"/>
    <property type="match status" value="1"/>
</dbReference>
<dbReference type="Gene3D" id="3.60.21.10">
    <property type="match status" value="1"/>
</dbReference>
<dbReference type="Pfam" id="PF12320">
    <property type="entry name" value="SbcD_C"/>
    <property type="match status" value="1"/>
</dbReference>
<evidence type="ECO:0000313" key="11">
    <source>
        <dbReference type="Proteomes" id="UP001300604"/>
    </source>
</evidence>
<sequence>MIRFLHTADWHLGKALYGRSLLDEQRWFVLEWFVPLLERERPDAVLLAGDIFDRQVPPVEAVTLFDRFLNRLSALRIPLIAVTGNHDSARRLSLGSALLRRQGVVLATRPEDVWNPYTIQTEDGPLCCYTLPYCEPAAAREALGSGQEDGPHTMDEAFRALLARVQPAPDVVNLLITHCFAAGGEVSASESPAFVGGSSQVGLDCFAPFAYTALGHLHAPQKAGTGRYAGSPLKYSFDEARQKKGVVRVTISNGQVETEVLPVHPPHDVRVLHGAFDILLQAAQQTPSGDYLFVELTDTHPIYQPVDRLRPYYPNLLGISSEWLLSEGGKEDSGFRREMRKHRVSEEEIFTAFLQQVCGTQPTQQDLALFREVMKEGEEV</sequence>
<comment type="subunit">
    <text evidence="2 7">Heterodimer of SbcC and SbcD.</text>
</comment>
<protein>
    <recommendedName>
        <fullName evidence="3 7">Nuclease SbcCD subunit D</fullName>
    </recommendedName>
</protein>
<organism evidence="10 11">
    <name type="scientific">Caproicibacterium argilliputei</name>
    <dbReference type="NCBI Taxonomy" id="3030016"/>
    <lineage>
        <taxon>Bacteria</taxon>
        <taxon>Bacillati</taxon>
        <taxon>Bacillota</taxon>
        <taxon>Clostridia</taxon>
        <taxon>Eubacteriales</taxon>
        <taxon>Oscillospiraceae</taxon>
        <taxon>Caproicibacterium</taxon>
    </lineage>
</organism>
<dbReference type="NCBIfam" id="TIGR00619">
    <property type="entry name" value="sbcd"/>
    <property type="match status" value="1"/>
</dbReference>
<evidence type="ECO:0000256" key="7">
    <source>
        <dbReference type="RuleBase" id="RU363069"/>
    </source>
</evidence>
<keyword evidence="6 7" id="KW-0269">Exonuclease</keyword>
<evidence type="ECO:0000256" key="6">
    <source>
        <dbReference type="ARBA" id="ARBA00022839"/>
    </source>
</evidence>
<evidence type="ECO:0000259" key="9">
    <source>
        <dbReference type="Pfam" id="PF12320"/>
    </source>
</evidence>
<dbReference type="GO" id="GO:0006260">
    <property type="term" value="P:DNA replication"/>
    <property type="evidence" value="ECO:0007669"/>
    <property type="project" value="UniProtKB-KW"/>
</dbReference>
<evidence type="ECO:0000313" key="10">
    <source>
        <dbReference type="EMBL" id="WOC31987.1"/>
    </source>
</evidence>
<comment type="function">
    <text evidence="7">SbcCD cleaves DNA hairpin structures. These structures can inhibit DNA replication and are intermediates in certain DNA recombination reactions. The complex acts as a 3'-&gt;5' double strand exonuclease that can open hairpins. It also has a 5' single-strand endonuclease activity.</text>
</comment>
<name>A0AA97D9L6_9FIRM</name>
<proteinExistence type="inferred from homology"/>
<dbReference type="Proteomes" id="UP001300604">
    <property type="component" value="Chromosome"/>
</dbReference>
<evidence type="ECO:0000256" key="4">
    <source>
        <dbReference type="ARBA" id="ARBA00022722"/>
    </source>
</evidence>
<dbReference type="GO" id="GO:0008408">
    <property type="term" value="F:3'-5' exonuclease activity"/>
    <property type="evidence" value="ECO:0007669"/>
    <property type="project" value="InterPro"/>
</dbReference>
<keyword evidence="7" id="KW-0233">DNA recombination</keyword>
<evidence type="ECO:0000259" key="8">
    <source>
        <dbReference type="Pfam" id="PF00149"/>
    </source>
</evidence>